<feature type="domain" description="DUF1206" evidence="2">
    <location>
        <begin position="190"/>
        <end position="259"/>
    </location>
</feature>
<dbReference type="RefSeq" id="WP_283406397.1">
    <property type="nucleotide sequence ID" value="NZ_FXUI01000006.1"/>
</dbReference>
<organism evidence="3 4">
    <name type="scientific">Novosphingobium panipatense</name>
    <dbReference type="NCBI Taxonomy" id="428991"/>
    <lineage>
        <taxon>Bacteria</taxon>
        <taxon>Pseudomonadati</taxon>
        <taxon>Pseudomonadota</taxon>
        <taxon>Alphaproteobacteria</taxon>
        <taxon>Sphingomonadales</taxon>
        <taxon>Sphingomonadaceae</taxon>
        <taxon>Novosphingobium</taxon>
    </lineage>
</organism>
<keyword evidence="4" id="KW-1185">Reference proteome</keyword>
<feature type="transmembrane region" description="Helical" evidence="1">
    <location>
        <begin position="54"/>
        <end position="74"/>
    </location>
</feature>
<name>A0ABY1QJ49_9SPHN</name>
<keyword evidence="1" id="KW-0472">Membrane</keyword>
<keyword evidence="1" id="KW-0812">Transmembrane</keyword>
<evidence type="ECO:0000313" key="3">
    <source>
        <dbReference type="EMBL" id="SMP72321.1"/>
    </source>
</evidence>
<dbReference type="Proteomes" id="UP001157910">
    <property type="component" value="Unassembled WGS sequence"/>
</dbReference>
<sequence>MIASDRLTLLARLGFAARGIVYILIGALAVNAAWKGGNPTDNQGALGTIADAPFGRFLLAVCAAGFAGYAIWRFTEAALDPERRSESLKGRVERAGYALSAIAHAVLAFSAARIALGQAPAREGSPGDESAQSWSAWLMEQPGGVALLIAVGIGLFGVALAQGLKAYKAEFDDLGGDVPAPDYVQWLGRAGYAARAVVFAITGWLIISAALTHDGSRAGGLGEALDRLGSQPGGALLLALMGIGLGLFGAFSLVEARYRVLTVRSPF</sequence>
<feature type="transmembrane region" description="Helical" evidence="1">
    <location>
        <begin position="12"/>
        <end position="34"/>
    </location>
</feature>
<protein>
    <recommendedName>
        <fullName evidence="2">DUF1206 domain-containing protein</fullName>
    </recommendedName>
</protein>
<feature type="transmembrane region" description="Helical" evidence="1">
    <location>
        <begin position="95"/>
        <end position="116"/>
    </location>
</feature>
<proteinExistence type="predicted"/>
<dbReference type="Pfam" id="PF06724">
    <property type="entry name" value="DUF1206"/>
    <property type="match status" value="3"/>
</dbReference>
<feature type="transmembrane region" description="Helical" evidence="1">
    <location>
        <begin position="143"/>
        <end position="161"/>
    </location>
</feature>
<dbReference type="InterPro" id="IPR009597">
    <property type="entry name" value="DUF1206"/>
</dbReference>
<reference evidence="3 4" key="1">
    <citation type="submission" date="2017-05" db="EMBL/GenBank/DDBJ databases">
        <authorList>
            <person name="Varghese N."/>
            <person name="Submissions S."/>
        </authorList>
    </citation>
    <scope>NUCLEOTIDE SEQUENCE [LARGE SCALE GENOMIC DNA]</scope>
    <source>
        <strain evidence="3 4">SM16</strain>
    </source>
</reference>
<feature type="transmembrane region" description="Helical" evidence="1">
    <location>
        <begin position="192"/>
        <end position="213"/>
    </location>
</feature>
<feature type="transmembrane region" description="Helical" evidence="1">
    <location>
        <begin position="233"/>
        <end position="254"/>
    </location>
</feature>
<gene>
    <name evidence="3" type="ORF">SAMN06296065_106197</name>
</gene>
<dbReference type="EMBL" id="FXUI01000006">
    <property type="protein sequence ID" value="SMP72321.1"/>
    <property type="molecule type" value="Genomic_DNA"/>
</dbReference>
<evidence type="ECO:0000256" key="1">
    <source>
        <dbReference type="SAM" id="Phobius"/>
    </source>
</evidence>
<accession>A0ABY1QJ49</accession>
<evidence type="ECO:0000313" key="4">
    <source>
        <dbReference type="Proteomes" id="UP001157910"/>
    </source>
</evidence>
<evidence type="ECO:0000259" key="2">
    <source>
        <dbReference type="Pfam" id="PF06724"/>
    </source>
</evidence>
<comment type="caution">
    <text evidence="3">The sequence shown here is derived from an EMBL/GenBank/DDBJ whole genome shotgun (WGS) entry which is preliminary data.</text>
</comment>
<keyword evidence="1" id="KW-1133">Transmembrane helix</keyword>
<feature type="domain" description="DUF1206" evidence="2">
    <location>
        <begin position="13"/>
        <end position="79"/>
    </location>
</feature>
<feature type="domain" description="DUF1206" evidence="2">
    <location>
        <begin position="95"/>
        <end position="168"/>
    </location>
</feature>